<evidence type="ECO:0000256" key="1">
    <source>
        <dbReference type="SAM" id="MobiDB-lite"/>
    </source>
</evidence>
<comment type="caution">
    <text evidence="2">The sequence shown here is derived from an EMBL/GenBank/DDBJ whole genome shotgun (WGS) entry which is preliminary data.</text>
</comment>
<feature type="compositionally biased region" description="Polar residues" evidence="1">
    <location>
        <begin position="97"/>
        <end position="113"/>
    </location>
</feature>
<gene>
    <name evidence="2" type="ORF">KZP06_07735</name>
</gene>
<evidence type="ECO:0000313" key="2">
    <source>
        <dbReference type="EMBL" id="MCB4880614.1"/>
    </source>
</evidence>
<protein>
    <submittedName>
        <fullName evidence="2">Uncharacterized protein</fullName>
    </submittedName>
</protein>
<dbReference type="Proteomes" id="UP001197735">
    <property type="component" value="Unassembled WGS sequence"/>
</dbReference>
<evidence type="ECO:0000313" key="3">
    <source>
        <dbReference type="Proteomes" id="UP001197735"/>
    </source>
</evidence>
<feature type="region of interest" description="Disordered" evidence="1">
    <location>
        <begin position="97"/>
        <end position="126"/>
    </location>
</feature>
<dbReference type="EMBL" id="JAHXEI010000007">
    <property type="protein sequence ID" value="MCB4880614.1"/>
    <property type="molecule type" value="Genomic_DNA"/>
</dbReference>
<dbReference type="AlphaFoldDB" id="A0AAW4TU84"/>
<sequence length="126" mass="13600">MADGIQAMIRGTHGQAEVCATAYSPRRQLADKKKKPDGGFSATHPHGGTPVKSSRPATRLLLKNVCLTHMDGTENHSLNDLFPHASVALNNTITHADTNQVLHDSSRGDNTTAARKPKDYSSRSLE</sequence>
<reference evidence="2" key="1">
    <citation type="submission" date="2021-07" db="EMBL/GenBank/DDBJ databases">
        <title>Xylan utilisation by Bifidobacterium pseudocatenulatum.</title>
        <authorList>
            <person name="Watanabe Y."/>
        </authorList>
    </citation>
    <scope>NUCLEOTIDE SEQUENCE</scope>
    <source>
        <strain evidence="2">YIT12824</strain>
    </source>
</reference>
<dbReference type="RefSeq" id="WP_226666671.1">
    <property type="nucleotide sequence ID" value="NZ_JAHXEJ010000009.1"/>
</dbReference>
<organism evidence="2 3">
    <name type="scientific">Bifidobacterium pseudocatenulatum</name>
    <dbReference type="NCBI Taxonomy" id="28026"/>
    <lineage>
        <taxon>Bacteria</taxon>
        <taxon>Bacillati</taxon>
        <taxon>Actinomycetota</taxon>
        <taxon>Actinomycetes</taxon>
        <taxon>Bifidobacteriales</taxon>
        <taxon>Bifidobacteriaceae</taxon>
        <taxon>Bifidobacterium</taxon>
    </lineage>
</organism>
<proteinExistence type="predicted"/>
<feature type="compositionally biased region" description="Basic and acidic residues" evidence="1">
    <location>
        <begin position="116"/>
        <end position="126"/>
    </location>
</feature>
<feature type="compositionally biased region" description="Basic and acidic residues" evidence="1">
    <location>
        <begin position="28"/>
        <end position="37"/>
    </location>
</feature>
<accession>A0AAW4TU84</accession>
<feature type="region of interest" description="Disordered" evidence="1">
    <location>
        <begin position="23"/>
        <end position="56"/>
    </location>
</feature>
<name>A0AAW4TU84_BIFPS</name>